<feature type="transmembrane region" description="Helical" evidence="5">
    <location>
        <begin position="101"/>
        <end position="119"/>
    </location>
</feature>
<feature type="transmembrane region" description="Helical" evidence="5">
    <location>
        <begin position="697"/>
        <end position="717"/>
    </location>
</feature>
<dbReference type="EMBL" id="JBAMIC010000012">
    <property type="protein sequence ID" value="KAK7099316.1"/>
    <property type="molecule type" value="Genomic_DNA"/>
</dbReference>
<keyword evidence="1 5" id="KW-0812">Transmembrane</keyword>
<keyword evidence="2 5" id="KW-1133">Transmembrane helix</keyword>
<feature type="transmembrane region" description="Helical" evidence="5">
    <location>
        <begin position="490"/>
        <end position="511"/>
    </location>
</feature>
<keyword evidence="3 5" id="KW-0472">Membrane</keyword>
<evidence type="ECO:0000256" key="2">
    <source>
        <dbReference type="ARBA" id="ARBA00022989"/>
    </source>
</evidence>
<feature type="transmembrane region" description="Helical" evidence="5">
    <location>
        <begin position="580"/>
        <end position="602"/>
    </location>
</feature>
<evidence type="ECO:0000256" key="4">
    <source>
        <dbReference type="SAM" id="MobiDB-lite"/>
    </source>
</evidence>
<feature type="transmembrane region" description="Helical" evidence="5">
    <location>
        <begin position="71"/>
        <end position="94"/>
    </location>
</feature>
<evidence type="ECO:0000256" key="3">
    <source>
        <dbReference type="ARBA" id="ARBA00023136"/>
    </source>
</evidence>
<protein>
    <recommendedName>
        <fullName evidence="8">Sodium-dependent glucose transporter 1</fullName>
    </recommendedName>
</protein>
<feature type="transmembrane region" description="Helical" evidence="5">
    <location>
        <begin position="159"/>
        <end position="178"/>
    </location>
</feature>
<feature type="compositionally biased region" description="Polar residues" evidence="4">
    <location>
        <begin position="252"/>
        <end position="262"/>
    </location>
</feature>
<dbReference type="Proteomes" id="UP001374579">
    <property type="component" value="Unassembled WGS sequence"/>
</dbReference>
<evidence type="ECO:0000313" key="6">
    <source>
        <dbReference type="EMBL" id="KAK7099316.1"/>
    </source>
</evidence>
<feature type="transmembrane region" description="Helical" evidence="5">
    <location>
        <begin position="609"/>
        <end position="629"/>
    </location>
</feature>
<dbReference type="PANTHER" id="PTHR23121:SF9">
    <property type="entry name" value="SODIUM-DEPENDENT GLUCOSE TRANSPORTER 1"/>
    <property type="match status" value="1"/>
</dbReference>
<dbReference type="PANTHER" id="PTHR23121">
    <property type="entry name" value="SODIUM-DEPENDENT GLUCOSE TRANSPORTER 1"/>
    <property type="match status" value="1"/>
</dbReference>
<evidence type="ECO:0000256" key="5">
    <source>
        <dbReference type="SAM" id="Phobius"/>
    </source>
</evidence>
<evidence type="ECO:0000313" key="7">
    <source>
        <dbReference type="Proteomes" id="UP001374579"/>
    </source>
</evidence>
<proteinExistence type="predicted"/>
<feature type="transmembrane region" description="Helical" evidence="5">
    <location>
        <begin position="38"/>
        <end position="59"/>
    </location>
</feature>
<feature type="compositionally biased region" description="Low complexity" evidence="4">
    <location>
        <begin position="367"/>
        <end position="428"/>
    </location>
</feature>
<sequence>MMREEEEEETLFDQEGLLGSGRKSTWDLEWVKRFTKTLALSLAFFALGLCVSIPGATLLDLEERTHTTTEHISFIFTGRSLGYLLGSVVGGVLFDYFDQQILLFYTLVLTGMATIAVPWCTALVALASMIAVQGLALGVLDTGGNMFCIKIWNKSSAPYLQALHFSFAVGAFLAPLLARPFLVGQGALGPNSTVFSASHYPVNVGSQNNDRHARSAEALWWTERWNDRVVREVGNETGDGVTQSPEVAGSGMNATTSGLNSTDAVSALETTTVPRRSKPSASDGKLLNKHYADGKKANKILTQLKNNVPQPDEGGDGSKMETTTEASLNQNGTTTAMGNVSLSNNSSAEDTGNSSSSAVDDEGDKGNGSSVSENGVSADSLTSSSPSTTSTTTTTTTTTTPTTTTTTTPKPTTTLPTTTTTVSTTTVKQAVSTNQPEIPPSSTTNSSSSNITITTTTLPPTTTPRKSKPEILDVITSTINAMKHMSKIQFAYMIIGLVLLGNAAFFLVLYWKDCRAGTLLHQVTALGPSPPLTSSCFRVSLLSLLFVFFLFYVGVEVTFGGLITTFAVESDLTLWSRPQGATLAALFWGSIAVGRGLGIFIARCFKPPCMLVTDLVFMVSGAVILAVGLKATPVMLWVGTVTLGFGMSSIFPTAVSWADCYYPLTGRAAAVFITGSGFGEMVIPVVTGYLFERFDSMWLMYMVLCLSVLVTVVFISLQCIASRQPAPTSVSKLGFMPLQNDDEENSFAMNSLDAEDMPNGNTGYTESMRRRQLMNGRVEDAEEETTKLVDLSD</sequence>
<comment type="caution">
    <text evidence="6">The sequence shown here is derived from an EMBL/GenBank/DDBJ whole genome shotgun (WGS) entry which is preliminary data.</text>
</comment>
<feature type="compositionally biased region" description="Polar residues" evidence="4">
    <location>
        <begin position="328"/>
        <end position="358"/>
    </location>
</feature>
<dbReference type="AlphaFoldDB" id="A0AAN9G8L9"/>
<dbReference type="Gene3D" id="1.20.1250.20">
    <property type="entry name" value="MFS general substrate transporter like domains"/>
    <property type="match status" value="2"/>
</dbReference>
<accession>A0AAN9G8L9</accession>
<feature type="transmembrane region" description="Helical" evidence="5">
    <location>
        <begin position="669"/>
        <end position="691"/>
    </location>
</feature>
<reference evidence="6 7" key="1">
    <citation type="submission" date="2024-02" db="EMBL/GenBank/DDBJ databases">
        <title>Chromosome-scale genome assembly of the rough periwinkle Littorina saxatilis.</title>
        <authorList>
            <person name="De Jode A."/>
            <person name="Faria R."/>
            <person name="Formenti G."/>
            <person name="Sims Y."/>
            <person name="Smith T.P."/>
            <person name="Tracey A."/>
            <person name="Wood J.M.D."/>
            <person name="Zagrodzka Z.B."/>
            <person name="Johannesson K."/>
            <person name="Butlin R.K."/>
            <person name="Leder E.H."/>
        </authorList>
    </citation>
    <scope>NUCLEOTIDE SEQUENCE [LARGE SCALE GENOMIC DNA]</scope>
    <source>
        <strain evidence="6">Snail1</strain>
        <tissue evidence="6">Muscle</tissue>
    </source>
</reference>
<gene>
    <name evidence="6" type="ORF">V1264_003467</name>
</gene>
<keyword evidence="7" id="KW-1185">Reference proteome</keyword>
<feature type="compositionally biased region" description="Low complexity" evidence="4">
    <location>
        <begin position="440"/>
        <end position="464"/>
    </location>
</feature>
<dbReference type="SUPFAM" id="SSF103473">
    <property type="entry name" value="MFS general substrate transporter"/>
    <property type="match status" value="2"/>
</dbReference>
<feature type="transmembrane region" description="Helical" evidence="5">
    <location>
        <begin position="125"/>
        <end position="147"/>
    </location>
</feature>
<feature type="region of interest" description="Disordered" evidence="4">
    <location>
        <begin position="303"/>
        <end position="322"/>
    </location>
</feature>
<evidence type="ECO:0008006" key="8">
    <source>
        <dbReference type="Google" id="ProtNLM"/>
    </source>
</evidence>
<feature type="region of interest" description="Disordered" evidence="4">
    <location>
        <begin position="328"/>
        <end position="467"/>
    </location>
</feature>
<feature type="transmembrane region" description="Helical" evidence="5">
    <location>
        <begin position="541"/>
        <end position="568"/>
    </location>
</feature>
<name>A0AAN9G8L9_9CAEN</name>
<evidence type="ECO:0000256" key="1">
    <source>
        <dbReference type="ARBA" id="ARBA00022692"/>
    </source>
</evidence>
<feature type="region of interest" description="Disordered" evidence="4">
    <location>
        <begin position="235"/>
        <end position="262"/>
    </location>
</feature>
<dbReference type="InterPro" id="IPR036259">
    <property type="entry name" value="MFS_trans_sf"/>
</dbReference>
<organism evidence="6 7">
    <name type="scientific">Littorina saxatilis</name>
    <dbReference type="NCBI Taxonomy" id="31220"/>
    <lineage>
        <taxon>Eukaryota</taxon>
        <taxon>Metazoa</taxon>
        <taxon>Spiralia</taxon>
        <taxon>Lophotrochozoa</taxon>
        <taxon>Mollusca</taxon>
        <taxon>Gastropoda</taxon>
        <taxon>Caenogastropoda</taxon>
        <taxon>Littorinimorpha</taxon>
        <taxon>Littorinoidea</taxon>
        <taxon>Littorinidae</taxon>
        <taxon>Littorina</taxon>
    </lineage>
</organism>